<name>A0A6P8XTY8_THRPL</name>
<feature type="domain" description="Acylamino-acid-releasing enzyme N-terminal" evidence="11">
    <location>
        <begin position="10"/>
        <end position="446"/>
    </location>
</feature>
<dbReference type="InterPro" id="IPR001375">
    <property type="entry name" value="Peptidase_S9_cat"/>
</dbReference>
<evidence type="ECO:0000256" key="8">
    <source>
        <dbReference type="ARBA" id="ARBA00022801"/>
    </source>
</evidence>
<evidence type="ECO:0000256" key="9">
    <source>
        <dbReference type="SAM" id="MobiDB-lite"/>
    </source>
</evidence>
<evidence type="ECO:0000259" key="11">
    <source>
        <dbReference type="Pfam" id="PF19283"/>
    </source>
</evidence>
<dbReference type="InterPro" id="IPR029058">
    <property type="entry name" value="AB_hydrolase_fold"/>
</dbReference>
<feature type="region of interest" description="Disordered" evidence="9">
    <location>
        <begin position="165"/>
        <end position="188"/>
    </location>
</feature>
<dbReference type="GO" id="GO:0006508">
    <property type="term" value="P:proteolysis"/>
    <property type="evidence" value="ECO:0007669"/>
    <property type="project" value="InterPro"/>
</dbReference>
<organism evidence="13">
    <name type="scientific">Thrips palmi</name>
    <name type="common">Melon thrips</name>
    <dbReference type="NCBI Taxonomy" id="161013"/>
    <lineage>
        <taxon>Eukaryota</taxon>
        <taxon>Metazoa</taxon>
        <taxon>Ecdysozoa</taxon>
        <taxon>Arthropoda</taxon>
        <taxon>Hexapoda</taxon>
        <taxon>Insecta</taxon>
        <taxon>Pterygota</taxon>
        <taxon>Neoptera</taxon>
        <taxon>Paraneoptera</taxon>
        <taxon>Thysanoptera</taxon>
        <taxon>Terebrantia</taxon>
        <taxon>Thripoidea</taxon>
        <taxon>Thripidae</taxon>
        <taxon>Thrips</taxon>
    </lineage>
</organism>
<evidence type="ECO:0000256" key="1">
    <source>
        <dbReference type="ARBA" id="ARBA00000721"/>
    </source>
</evidence>
<dbReference type="InParanoid" id="A0A6P8XTY8"/>
<dbReference type="Gene3D" id="3.40.50.1820">
    <property type="entry name" value="alpha/beta hydrolase"/>
    <property type="match status" value="1"/>
</dbReference>
<gene>
    <name evidence="13" type="primary">LOC117639090</name>
</gene>
<accession>A0A6P8XTY8</accession>
<dbReference type="Proteomes" id="UP000515158">
    <property type="component" value="Unplaced"/>
</dbReference>
<evidence type="ECO:0000313" key="13">
    <source>
        <dbReference type="RefSeq" id="XP_034230378.1"/>
    </source>
</evidence>
<dbReference type="EC" id="3.4.19.1" evidence="5"/>
<dbReference type="RefSeq" id="XP_034230378.1">
    <property type="nucleotide sequence ID" value="XM_034374487.1"/>
</dbReference>
<dbReference type="SUPFAM" id="SSF53474">
    <property type="entry name" value="alpha/beta-Hydrolases"/>
    <property type="match status" value="1"/>
</dbReference>
<evidence type="ECO:0000256" key="4">
    <source>
        <dbReference type="ARBA" id="ARBA00011881"/>
    </source>
</evidence>
<dbReference type="InterPro" id="IPR011042">
    <property type="entry name" value="6-blade_b-propeller_TolB-like"/>
</dbReference>
<proteinExistence type="inferred from homology"/>
<evidence type="ECO:0000259" key="10">
    <source>
        <dbReference type="Pfam" id="PF00326"/>
    </source>
</evidence>
<dbReference type="GO" id="GO:0004252">
    <property type="term" value="F:serine-type endopeptidase activity"/>
    <property type="evidence" value="ECO:0007669"/>
    <property type="project" value="TreeGrafter"/>
</dbReference>
<dbReference type="AlphaFoldDB" id="A0A6P8XTY8"/>
<keyword evidence="12" id="KW-1185">Reference proteome</keyword>
<dbReference type="KEGG" id="tpal:117639090"/>
<sequence>MAVEADTIVKIFKAAAQQPAPASAWILKSGAAPGKSITLLSKWSQRNLERGKMVKFQQTHIIDPSTSKATDMLPVDVSTESLSRISNSDEHRAILREVPSNGSNGANKQYLEIWKHHQLYQNYDLGALDVHGDVYTDDDFSALEWSPCETKILYVAECKVPKSEPFYKPKPQDSKESKENELEKAPQKGEEYTYRAEWGELLVGKHQSVVVICDLKTGLLTRLDKIPSSYSPAQVLWTPDGNGIVGVAFKNEPRRLGLVYCTNRESIIFHLSLDKGEFSILSTAGEAVRSPRFSPNGEYLIWLQRKAGGPHHAGQQLMCCSWKTKKVLPIIGLVNSQTSIANGRPFYGIYASRLPKRCWSMDSQRVLFSTPQLCRVASYVVDIRNGDVTELVWPFEGATEGSGTILDVLQNTVVMSRGSLREPAGLVLADLPPSGQEHTVKWMQVTTWMPPTDLQKCHVQYMPLVAKNTSDSVRDFNAIYIGPQGKPNGSVPLIVFPHGGPHSCFTDEYSLGVRLMVTIGYGVLMVNYRGSIGSGDDSVNFLPKRVGDADVKDVHQAAQAALEQFPCLNPKKCVLFGGSHGGFLVTHLSGQYPDNYCAVVARNPVVDIACMSGISDIPDWCYTEAGLVYNPASVVTKDELDAMRRCSPIQYASNVKAPTLLMLGKKDLRVPYSQGLLYYHTLHANGVTTKVHVYEDVHGLGNVPVEMDSIINSLLWFEEHIG</sequence>
<reference evidence="13" key="1">
    <citation type="submission" date="2025-08" db="UniProtKB">
        <authorList>
            <consortium name="RefSeq"/>
        </authorList>
    </citation>
    <scope>IDENTIFICATION</scope>
    <source>
        <tissue evidence="13">Total insect</tissue>
    </source>
</reference>
<comment type="subunit">
    <text evidence="4">Homotetramer.</text>
</comment>
<dbReference type="Pfam" id="PF00326">
    <property type="entry name" value="Peptidase_S9"/>
    <property type="match status" value="1"/>
</dbReference>
<dbReference type="InterPro" id="IPR045550">
    <property type="entry name" value="AARE_N"/>
</dbReference>
<comment type="subcellular location">
    <subcellularLocation>
        <location evidence="2">Cytoplasm</location>
    </subcellularLocation>
</comment>
<feature type="domain" description="Peptidase S9 prolyl oligopeptidase catalytic" evidence="10">
    <location>
        <begin position="512"/>
        <end position="721"/>
    </location>
</feature>
<evidence type="ECO:0000313" key="12">
    <source>
        <dbReference type="Proteomes" id="UP000515158"/>
    </source>
</evidence>
<dbReference type="Pfam" id="PF19283">
    <property type="entry name" value="APEH_N"/>
    <property type="match status" value="1"/>
</dbReference>
<evidence type="ECO:0000256" key="3">
    <source>
        <dbReference type="ARBA" id="ARBA00010040"/>
    </source>
</evidence>
<dbReference type="PANTHER" id="PTHR42776:SF4">
    <property type="entry name" value="ACYLAMINO-ACID-RELEASING ENZYME"/>
    <property type="match status" value="1"/>
</dbReference>
<dbReference type="PANTHER" id="PTHR42776">
    <property type="entry name" value="SERINE PEPTIDASE S9 FAMILY MEMBER"/>
    <property type="match status" value="1"/>
</dbReference>
<comment type="similarity">
    <text evidence="3">Belongs to the peptidase S9C family.</text>
</comment>
<dbReference type="OrthoDB" id="416344at2759"/>
<dbReference type="GO" id="GO:0008242">
    <property type="term" value="F:omega peptidase activity"/>
    <property type="evidence" value="ECO:0007669"/>
    <property type="project" value="UniProtKB-EC"/>
</dbReference>
<keyword evidence="8" id="KW-0378">Hydrolase</keyword>
<evidence type="ECO:0000256" key="5">
    <source>
        <dbReference type="ARBA" id="ARBA00012917"/>
    </source>
</evidence>
<comment type="catalytic activity">
    <reaction evidence="1">
        <text>Cleavage of an N-acetyl or N-formyl amino acid from the N-terminus of a polypeptide.</text>
        <dbReference type="EC" id="3.4.19.1"/>
    </reaction>
</comment>
<protein>
    <recommendedName>
        <fullName evidence="6">Acylamino-acid-releasing enzyme</fullName>
        <ecNumber evidence="5">3.4.19.1</ecNumber>
    </recommendedName>
</protein>
<evidence type="ECO:0000256" key="2">
    <source>
        <dbReference type="ARBA" id="ARBA00004496"/>
    </source>
</evidence>
<dbReference type="GeneID" id="117639090"/>
<dbReference type="GO" id="GO:0005737">
    <property type="term" value="C:cytoplasm"/>
    <property type="evidence" value="ECO:0007669"/>
    <property type="project" value="UniProtKB-SubCell"/>
</dbReference>
<dbReference type="Gene3D" id="2.120.10.30">
    <property type="entry name" value="TolB, C-terminal domain"/>
    <property type="match status" value="1"/>
</dbReference>
<evidence type="ECO:0000256" key="6">
    <source>
        <dbReference type="ARBA" id="ARBA00018421"/>
    </source>
</evidence>
<dbReference type="SUPFAM" id="SSF82171">
    <property type="entry name" value="DPP6 N-terminal domain-like"/>
    <property type="match status" value="1"/>
</dbReference>
<evidence type="ECO:0000256" key="7">
    <source>
        <dbReference type="ARBA" id="ARBA00022490"/>
    </source>
</evidence>
<keyword evidence="7" id="KW-0963">Cytoplasm</keyword>